<reference evidence="8" key="1">
    <citation type="submission" date="2016-10" db="EMBL/GenBank/DDBJ databases">
        <authorList>
            <person name="Varghese N."/>
            <person name="Submissions S."/>
        </authorList>
    </citation>
    <scope>NUCLEOTIDE SEQUENCE [LARGE SCALE GENOMIC DNA]</scope>
    <source>
        <strain evidence="8">DSM 16858</strain>
    </source>
</reference>
<name>A0A1I0L7W0_9BACT</name>
<dbReference type="Proteomes" id="UP000199181">
    <property type="component" value="Unassembled WGS sequence"/>
</dbReference>
<keyword evidence="8" id="KW-1185">Reference proteome</keyword>
<evidence type="ECO:0000256" key="3">
    <source>
        <dbReference type="ARBA" id="ARBA00022840"/>
    </source>
</evidence>
<dbReference type="RefSeq" id="WP_093525417.1">
    <property type="nucleotide sequence ID" value="NZ_FOIJ01000021.1"/>
</dbReference>
<evidence type="ECO:0000313" key="8">
    <source>
        <dbReference type="Proteomes" id="UP000199181"/>
    </source>
</evidence>
<feature type="region of interest" description="Disordered" evidence="5">
    <location>
        <begin position="411"/>
        <end position="430"/>
    </location>
</feature>
<organism evidence="7 8">
    <name type="scientific">Stigmatella erecta</name>
    <dbReference type="NCBI Taxonomy" id="83460"/>
    <lineage>
        <taxon>Bacteria</taxon>
        <taxon>Pseudomonadati</taxon>
        <taxon>Myxococcota</taxon>
        <taxon>Myxococcia</taxon>
        <taxon>Myxococcales</taxon>
        <taxon>Cystobacterineae</taxon>
        <taxon>Archangiaceae</taxon>
        <taxon>Stigmatella</taxon>
    </lineage>
</organism>
<gene>
    <name evidence="7" type="ORF">SAMN05443639_12124</name>
</gene>
<evidence type="ECO:0000256" key="5">
    <source>
        <dbReference type="SAM" id="MobiDB-lite"/>
    </source>
</evidence>
<dbReference type="GO" id="GO:0016874">
    <property type="term" value="F:ligase activity"/>
    <property type="evidence" value="ECO:0007669"/>
    <property type="project" value="UniProtKB-KW"/>
</dbReference>
<dbReference type="SUPFAM" id="SSF56059">
    <property type="entry name" value="Glutathione synthetase ATP-binding domain-like"/>
    <property type="match status" value="1"/>
</dbReference>
<evidence type="ECO:0000256" key="1">
    <source>
        <dbReference type="ARBA" id="ARBA00022598"/>
    </source>
</evidence>
<accession>A0A1I0L7W0</accession>
<protein>
    <submittedName>
        <fullName evidence="7">Biotin carboxylase</fullName>
    </submittedName>
</protein>
<dbReference type="InterPro" id="IPR052032">
    <property type="entry name" value="ATP-dep_AA_Ligase"/>
</dbReference>
<evidence type="ECO:0000256" key="2">
    <source>
        <dbReference type="ARBA" id="ARBA00022741"/>
    </source>
</evidence>
<keyword evidence="3 4" id="KW-0067">ATP-binding</keyword>
<dbReference type="GO" id="GO:0046872">
    <property type="term" value="F:metal ion binding"/>
    <property type="evidence" value="ECO:0007669"/>
    <property type="project" value="InterPro"/>
</dbReference>
<feature type="domain" description="ATP-grasp" evidence="6">
    <location>
        <begin position="121"/>
        <end position="320"/>
    </location>
</feature>
<dbReference type="GO" id="GO:0005524">
    <property type="term" value="F:ATP binding"/>
    <property type="evidence" value="ECO:0007669"/>
    <property type="project" value="UniProtKB-UniRule"/>
</dbReference>
<evidence type="ECO:0000259" key="6">
    <source>
        <dbReference type="PROSITE" id="PS50975"/>
    </source>
</evidence>
<evidence type="ECO:0000256" key="4">
    <source>
        <dbReference type="PROSITE-ProRule" id="PRU00409"/>
    </source>
</evidence>
<evidence type="ECO:0000313" key="7">
    <source>
        <dbReference type="EMBL" id="SEU35749.1"/>
    </source>
</evidence>
<dbReference type="InterPro" id="IPR011761">
    <property type="entry name" value="ATP-grasp"/>
</dbReference>
<sequence length="430" mass="46807">MAENVLIVQNRNAHAIDWPQALAGASQRVFLVCDRLTEQRLAERGWTPLFQEVHAAFPGTPAEVKAFAGRMIHRLGGAGQVIVCSNHEDDVELCASLREQYGLPGPQPGDVARFRDKLVMKHRLAAHPEWLPRYLRFEPHAYAAGPAAYARHAVERLGLPIFAKPINAAGSQGTCLLETEAALHAWAQGLTGDTVYELDEFLSAPLYHCDFLVAGGRILDRHVSRYLYPNGDFLQGKPLGSVTLAETEEAYRSLSGFSLQVLEAFQPLPDGALHLEVFRFPNGDCRFLEIACRAPGAHIPALYKAQCGIDYRSAPYELVLKGAPHQTPPLGRYCATAWFPFLPGTVVGVREYRSSGSQFSMNVLRGAGALPRAGSLADRMAELLLWSDDAQQLQADFEALREFHPAILAGPAPGAGGQAPAAPEGHGPPR</sequence>
<dbReference type="PANTHER" id="PTHR43585">
    <property type="entry name" value="FUMIPYRROLE BIOSYNTHESIS PROTEIN C"/>
    <property type="match status" value="1"/>
</dbReference>
<keyword evidence="2 4" id="KW-0547">Nucleotide-binding</keyword>
<keyword evidence="1" id="KW-0436">Ligase</keyword>
<feature type="compositionally biased region" description="Low complexity" evidence="5">
    <location>
        <begin position="418"/>
        <end position="430"/>
    </location>
</feature>
<proteinExistence type="predicted"/>
<dbReference type="AlphaFoldDB" id="A0A1I0L7W0"/>
<dbReference type="Gene3D" id="3.40.50.20">
    <property type="match status" value="1"/>
</dbReference>
<dbReference type="PROSITE" id="PS50975">
    <property type="entry name" value="ATP_GRASP"/>
    <property type="match status" value="1"/>
</dbReference>
<dbReference type="EMBL" id="FOIJ01000021">
    <property type="protein sequence ID" value="SEU35749.1"/>
    <property type="molecule type" value="Genomic_DNA"/>
</dbReference>
<dbReference type="PANTHER" id="PTHR43585:SF2">
    <property type="entry name" value="ATP-GRASP ENZYME FSQD"/>
    <property type="match status" value="1"/>
</dbReference>
<dbReference type="Gene3D" id="3.30.470.20">
    <property type="entry name" value="ATP-grasp fold, B domain"/>
    <property type="match status" value="1"/>
</dbReference>